<dbReference type="Pfam" id="PF04909">
    <property type="entry name" value="Amidohydro_2"/>
    <property type="match status" value="1"/>
</dbReference>
<evidence type="ECO:0000313" key="3">
    <source>
        <dbReference type="Proteomes" id="UP001501442"/>
    </source>
</evidence>
<protein>
    <submittedName>
        <fullName evidence="2">Amidohydrolase family protein</fullName>
    </submittedName>
</protein>
<keyword evidence="3" id="KW-1185">Reference proteome</keyword>
<evidence type="ECO:0000259" key="1">
    <source>
        <dbReference type="Pfam" id="PF04909"/>
    </source>
</evidence>
<accession>A0ABP8UF49</accession>
<dbReference type="InterPro" id="IPR052358">
    <property type="entry name" value="Aro_Compnd_Degr_Hydrolases"/>
</dbReference>
<dbReference type="SUPFAM" id="SSF51556">
    <property type="entry name" value="Metallo-dependent hydrolases"/>
    <property type="match status" value="1"/>
</dbReference>
<dbReference type="Gene3D" id="3.20.20.140">
    <property type="entry name" value="Metal-dependent hydrolases"/>
    <property type="match status" value="1"/>
</dbReference>
<comment type="caution">
    <text evidence="2">The sequence shown here is derived from an EMBL/GenBank/DDBJ whole genome shotgun (WGS) entry which is preliminary data.</text>
</comment>
<dbReference type="PANTHER" id="PTHR35563">
    <property type="entry name" value="BARREL METAL-DEPENDENT HYDROLASE, PUTATIVE (AFU_ORTHOLOGUE AFUA_1G16240)-RELATED"/>
    <property type="match status" value="1"/>
</dbReference>
<dbReference type="EMBL" id="BAABHK010000007">
    <property type="protein sequence ID" value="GAA4629824.1"/>
    <property type="molecule type" value="Genomic_DNA"/>
</dbReference>
<evidence type="ECO:0000313" key="2">
    <source>
        <dbReference type="EMBL" id="GAA4629824.1"/>
    </source>
</evidence>
<reference evidence="3" key="1">
    <citation type="journal article" date="2019" name="Int. J. Syst. Evol. Microbiol.">
        <title>The Global Catalogue of Microorganisms (GCM) 10K type strain sequencing project: providing services to taxonomists for standard genome sequencing and annotation.</title>
        <authorList>
            <consortium name="The Broad Institute Genomics Platform"/>
            <consortium name="The Broad Institute Genome Sequencing Center for Infectious Disease"/>
            <person name="Wu L."/>
            <person name="Ma J."/>
        </authorList>
    </citation>
    <scope>NUCLEOTIDE SEQUENCE [LARGE SCALE GENOMIC DNA]</scope>
    <source>
        <strain evidence="3">JCM 17939</strain>
    </source>
</reference>
<sequence>MNADTRRVFDAHLHIIDPRFTLIRNNGYLPPAFTVDDYRLRTRALGVTGGAVVSGSFQGFDQDYLVDALRRLGEGFVGVTQLPASVTDEEIARLEAQGVRAVRFNVRRGGSETLDHLDALARRVHEVAGWHTELYIDARDLPDLAPVLSALPAVSVDHLGLSEDGLPHLLALVERGARVKATGFGRVDLDVTKAVQAVVAVNPEALMFGTDLPSTRARRPFHDDDLQLLAEVVGPDHVRAVLHDNAAAFYHI</sequence>
<name>A0ABP8UF49_9ACTN</name>
<gene>
    <name evidence="2" type="ORF">GCM10023196_052740</name>
</gene>
<dbReference type="Proteomes" id="UP001501442">
    <property type="component" value="Unassembled WGS sequence"/>
</dbReference>
<dbReference type="RefSeq" id="WP_345433678.1">
    <property type="nucleotide sequence ID" value="NZ_BAABHK010000007.1"/>
</dbReference>
<feature type="domain" description="Amidohydrolase-related" evidence="1">
    <location>
        <begin position="10"/>
        <end position="251"/>
    </location>
</feature>
<dbReference type="InterPro" id="IPR006680">
    <property type="entry name" value="Amidohydro-rel"/>
</dbReference>
<dbReference type="InterPro" id="IPR032466">
    <property type="entry name" value="Metal_Hydrolase"/>
</dbReference>
<organism evidence="2 3">
    <name type="scientific">Actinoallomurus vinaceus</name>
    <dbReference type="NCBI Taxonomy" id="1080074"/>
    <lineage>
        <taxon>Bacteria</taxon>
        <taxon>Bacillati</taxon>
        <taxon>Actinomycetota</taxon>
        <taxon>Actinomycetes</taxon>
        <taxon>Streptosporangiales</taxon>
        <taxon>Thermomonosporaceae</taxon>
        <taxon>Actinoallomurus</taxon>
    </lineage>
</organism>
<proteinExistence type="predicted"/>
<dbReference type="PANTHER" id="PTHR35563:SF2">
    <property type="entry name" value="BARREL METAL-DEPENDENT HYDROLASE, PUTATIVE (AFU_ORTHOLOGUE AFUA_1G16240)-RELATED"/>
    <property type="match status" value="1"/>
</dbReference>